<accession>A0A7Y9DQJ0</accession>
<dbReference type="Gene3D" id="3.40.190.10">
    <property type="entry name" value="Periplasmic binding protein-like II"/>
    <property type="match status" value="2"/>
</dbReference>
<dbReference type="Pfam" id="PF00126">
    <property type="entry name" value="HTH_1"/>
    <property type="match status" value="1"/>
</dbReference>
<dbReference type="Proteomes" id="UP000521922">
    <property type="component" value="Unassembled WGS sequence"/>
</dbReference>
<dbReference type="InterPro" id="IPR000847">
    <property type="entry name" value="LysR_HTH_N"/>
</dbReference>
<keyword evidence="4" id="KW-0804">Transcription</keyword>
<dbReference type="InterPro" id="IPR005119">
    <property type="entry name" value="LysR_subst-bd"/>
</dbReference>
<dbReference type="SUPFAM" id="SSF46785">
    <property type="entry name" value="Winged helix' DNA-binding domain"/>
    <property type="match status" value="1"/>
</dbReference>
<gene>
    <name evidence="6" type="ORF">BJ968_004231</name>
</gene>
<dbReference type="PROSITE" id="PS50931">
    <property type="entry name" value="HTH_LYSR"/>
    <property type="match status" value="1"/>
</dbReference>
<dbReference type="GO" id="GO:0003700">
    <property type="term" value="F:DNA-binding transcription factor activity"/>
    <property type="evidence" value="ECO:0007669"/>
    <property type="project" value="InterPro"/>
</dbReference>
<dbReference type="FunFam" id="1.10.10.10:FF:000001">
    <property type="entry name" value="LysR family transcriptional regulator"/>
    <property type="match status" value="1"/>
</dbReference>
<feature type="domain" description="HTH lysR-type" evidence="5">
    <location>
        <begin position="51"/>
        <end position="109"/>
    </location>
</feature>
<evidence type="ECO:0000313" key="6">
    <source>
        <dbReference type="EMBL" id="NYD24691.1"/>
    </source>
</evidence>
<dbReference type="Pfam" id="PF03466">
    <property type="entry name" value="LysR_substrate"/>
    <property type="match status" value="1"/>
</dbReference>
<keyword evidence="2" id="KW-0805">Transcription regulation</keyword>
<dbReference type="SUPFAM" id="SSF53850">
    <property type="entry name" value="Periplasmic binding protein-like II"/>
    <property type="match status" value="1"/>
</dbReference>
<dbReference type="InterPro" id="IPR036390">
    <property type="entry name" value="WH_DNA-bd_sf"/>
</dbReference>
<name>A0A7Y9DQJ0_9ACTN</name>
<sequence length="362" mass="39958">MLLTTTPQVLRLLRASRSRARVDRARARRVQQPLPPLTTGGCRALVRGVDIDTGLLRALVVLAEESHFGRAADRLDLTQQALSKRIKRLETEVGALLVDRDDRRRIRLTAAGQHALPTAREVLAAVDRLDLARERAGRLRVDVMSADLATTAWVRRATRTHGLPLDVVHRPVETTAEHLLRSGGTDLAFGRSGAVPTPWPTGIHHRLVLLEPLAVLVPGHHRWAQLEELALEQLTGQHLWFPMAAAPLEWRSYTSELCLLAGIDLDTTGSTFGFQQWAEDVSTGVCAPSLIGEAMRTPDPRMRTVPIVNPTPVFPWSLLWRDELPVETVSAVLTGMGFATPAPCPDPDIWMPAADRAFLELD</sequence>
<evidence type="ECO:0000313" key="7">
    <source>
        <dbReference type="Proteomes" id="UP000521922"/>
    </source>
</evidence>
<reference evidence="6 7" key="1">
    <citation type="submission" date="2020-07" db="EMBL/GenBank/DDBJ databases">
        <title>Sequencing the genomes of 1000 actinobacteria strains.</title>
        <authorList>
            <person name="Klenk H.-P."/>
        </authorList>
    </citation>
    <scope>NUCLEOTIDE SEQUENCE [LARGE SCALE GENOMIC DNA]</scope>
    <source>
        <strain evidence="6 7">DSM 7487</strain>
    </source>
</reference>
<evidence type="ECO:0000256" key="2">
    <source>
        <dbReference type="ARBA" id="ARBA00023015"/>
    </source>
</evidence>
<comment type="caution">
    <text evidence="6">The sequence shown here is derived from an EMBL/GenBank/DDBJ whole genome shotgun (WGS) entry which is preliminary data.</text>
</comment>
<evidence type="ECO:0000259" key="5">
    <source>
        <dbReference type="PROSITE" id="PS50931"/>
    </source>
</evidence>
<keyword evidence="3 6" id="KW-0238">DNA-binding</keyword>
<evidence type="ECO:0000256" key="1">
    <source>
        <dbReference type="ARBA" id="ARBA00009437"/>
    </source>
</evidence>
<evidence type="ECO:0000256" key="3">
    <source>
        <dbReference type="ARBA" id="ARBA00023125"/>
    </source>
</evidence>
<dbReference type="EMBL" id="JACCBB010000001">
    <property type="protein sequence ID" value="NYD24691.1"/>
    <property type="molecule type" value="Genomic_DNA"/>
</dbReference>
<dbReference type="GO" id="GO:0032993">
    <property type="term" value="C:protein-DNA complex"/>
    <property type="evidence" value="ECO:0007669"/>
    <property type="project" value="TreeGrafter"/>
</dbReference>
<protein>
    <submittedName>
        <fullName evidence="6">DNA-binding transcriptional LysR family regulator</fullName>
    </submittedName>
</protein>
<dbReference type="PRINTS" id="PR00039">
    <property type="entry name" value="HTHLYSR"/>
</dbReference>
<dbReference type="PANTHER" id="PTHR30346">
    <property type="entry name" value="TRANSCRIPTIONAL DUAL REGULATOR HCAR-RELATED"/>
    <property type="match status" value="1"/>
</dbReference>
<dbReference type="AlphaFoldDB" id="A0A7Y9DQJ0"/>
<dbReference type="Gene3D" id="1.10.10.10">
    <property type="entry name" value="Winged helix-like DNA-binding domain superfamily/Winged helix DNA-binding domain"/>
    <property type="match status" value="1"/>
</dbReference>
<dbReference type="GO" id="GO:0003677">
    <property type="term" value="F:DNA binding"/>
    <property type="evidence" value="ECO:0007669"/>
    <property type="project" value="UniProtKB-KW"/>
</dbReference>
<evidence type="ECO:0000256" key="4">
    <source>
        <dbReference type="ARBA" id="ARBA00023163"/>
    </source>
</evidence>
<comment type="similarity">
    <text evidence="1">Belongs to the LysR transcriptional regulatory family.</text>
</comment>
<keyword evidence="7" id="KW-1185">Reference proteome</keyword>
<proteinExistence type="inferred from homology"/>
<organism evidence="6 7">
    <name type="scientific">Kineococcus aurantiacus</name>
    <dbReference type="NCBI Taxonomy" id="37633"/>
    <lineage>
        <taxon>Bacteria</taxon>
        <taxon>Bacillati</taxon>
        <taxon>Actinomycetota</taxon>
        <taxon>Actinomycetes</taxon>
        <taxon>Kineosporiales</taxon>
        <taxon>Kineosporiaceae</taxon>
        <taxon>Kineococcus</taxon>
    </lineage>
</organism>
<dbReference type="PANTHER" id="PTHR30346:SF0">
    <property type="entry name" value="HCA OPERON TRANSCRIPTIONAL ACTIVATOR HCAR"/>
    <property type="match status" value="1"/>
</dbReference>
<dbReference type="InterPro" id="IPR036388">
    <property type="entry name" value="WH-like_DNA-bd_sf"/>
</dbReference>